<dbReference type="Pfam" id="PF00643">
    <property type="entry name" value="zf-B_box"/>
    <property type="match status" value="1"/>
</dbReference>
<feature type="compositionally biased region" description="Basic residues" evidence="5">
    <location>
        <begin position="221"/>
        <end position="232"/>
    </location>
</feature>
<organism evidence="7 8">
    <name type="scientific">Apostasia shenzhenica</name>
    <dbReference type="NCBI Taxonomy" id="1088818"/>
    <lineage>
        <taxon>Eukaryota</taxon>
        <taxon>Viridiplantae</taxon>
        <taxon>Streptophyta</taxon>
        <taxon>Embryophyta</taxon>
        <taxon>Tracheophyta</taxon>
        <taxon>Spermatophyta</taxon>
        <taxon>Magnoliopsida</taxon>
        <taxon>Liliopsida</taxon>
        <taxon>Asparagales</taxon>
        <taxon>Orchidaceae</taxon>
        <taxon>Apostasioideae</taxon>
        <taxon>Apostasia</taxon>
    </lineage>
</organism>
<dbReference type="AlphaFoldDB" id="A0A2I0BGY5"/>
<feature type="compositionally biased region" description="Low complexity" evidence="5">
    <location>
        <begin position="195"/>
        <end position="218"/>
    </location>
</feature>
<dbReference type="GO" id="GO:0008270">
    <property type="term" value="F:zinc ion binding"/>
    <property type="evidence" value="ECO:0007669"/>
    <property type="project" value="UniProtKB-KW"/>
</dbReference>
<evidence type="ECO:0000256" key="1">
    <source>
        <dbReference type="ARBA" id="ARBA00022723"/>
    </source>
</evidence>
<gene>
    <name evidence="7" type="primary">COL4</name>
    <name evidence="7" type="ORF">AXF42_Ash004554</name>
</gene>
<dbReference type="SMART" id="SM00336">
    <property type="entry name" value="BBOX"/>
    <property type="match status" value="1"/>
</dbReference>
<evidence type="ECO:0000259" key="6">
    <source>
        <dbReference type="PROSITE" id="PS50119"/>
    </source>
</evidence>
<feature type="domain" description="B box-type" evidence="6">
    <location>
        <begin position="116"/>
        <end position="157"/>
    </location>
</feature>
<evidence type="ECO:0000313" key="7">
    <source>
        <dbReference type="EMBL" id="PKA67063.1"/>
    </source>
</evidence>
<keyword evidence="3" id="KW-0862">Zinc</keyword>
<evidence type="ECO:0000256" key="3">
    <source>
        <dbReference type="ARBA" id="ARBA00022833"/>
    </source>
</evidence>
<evidence type="ECO:0000313" key="8">
    <source>
        <dbReference type="Proteomes" id="UP000236161"/>
    </source>
</evidence>
<feature type="region of interest" description="Disordered" evidence="5">
    <location>
        <begin position="192"/>
        <end position="232"/>
    </location>
</feature>
<dbReference type="InterPro" id="IPR049808">
    <property type="entry name" value="CONSTANS-like_Bbox1"/>
</dbReference>
<dbReference type="PROSITE" id="PS50119">
    <property type="entry name" value="ZF_BBOX"/>
    <property type="match status" value="1"/>
</dbReference>
<dbReference type="PANTHER" id="PTHR31717">
    <property type="entry name" value="ZINC FINGER PROTEIN CONSTANS-LIKE 10"/>
    <property type="match status" value="1"/>
</dbReference>
<keyword evidence="2 4" id="KW-0863">Zinc-finger</keyword>
<evidence type="ECO:0000256" key="5">
    <source>
        <dbReference type="SAM" id="MobiDB-lite"/>
    </source>
</evidence>
<sequence length="232" mass="24615">MGKEGEKKTFFLCGLCVELSQAGLFLQGPFTLFGLFGKVDADFGLDGRGSWALVQDIAWAPSNRPPTVFFAQNSLKSPFLPSQTPQLIAGLLPNLVAGQILESRAGVCIRGRRMEGARRECELCDREASLYCEADAAFLCWACDAQVHGANFLVARHVRAISCSGCGEMAAGNVNGPGSAPIRALCRSCSSDLLSPASPGTSSSSSSSCISTAESSSTESKRRRGRRSRGRP</sequence>
<protein>
    <submittedName>
        <fullName evidence="7">Zinc finger protein CONSTANS-LIKE 4</fullName>
    </submittedName>
</protein>
<dbReference type="OrthoDB" id="153872at2759"/>
<keyword evidence="8" id="KW-1185">Reference proteome</keyword>
<reference evidence="7 8" key="1">
    <citation type="journal article" date="2017" name="Nature">
        <title>The Apostasia genome and the evolution of orchids.</title>
        <authorList>
            <person name="Zhang G.Q."/>
            <person name="Liu K.W."/>
            <person name="Li Z."/>
            <person name="Lohaus R."/>
            <person name="Hsiao Y.Y."/>
            <person name="Niu S.C."/>
            <person name="Wang J.Y."/>
            <person name="Lin Y.C."/>
            <person name="Xu Q."/>
            <person name="Chen L.J."/>
            <person name="Yoshida K."/>
            <person name="Fujiwara S."/>
            <person name="Wang Z.W."/>
            <person name="Zhang Y.Q."/>
            <person name="Mitsuda N."/>
            <person name="Wang M."/>
            <person name="Liu G.H."/>
            <person name="Pecoraro L."/>
            <person name="Huang H.X."/>
            <person name="Xiao X.J."/>
            <person name="Lin M."/>
            <person name="Wu X.Y."/>
            <person name="Wu W.L."/>
            <person name="Chen Y.Y."/>
            <person name="Chang S.B."/>
            <person name="Sakamoto S."/>
            <person name="Ohme-Takagi M."/>
            <person name="Yagi M."/>
            <person name="Zeng S.J."/>
            <person name="Shen C.Y."/>
            <person name="Yeh C.M."/>
            <person name="Luo Y.B."/>
            <person name="Tsai W.C."/>
            <person name="Van de Peer Y."/>
            <person name="Liu Z.J."/>
        </authorList>
    </citation>
    <scope>NUCLEOTIDE SEQUENCE [LARGE SCALE GENOMIC DNA]</scope>
    <source>
        <strain evidence="8">cv. Shenzhen</strain>
        <tissue evidence="7">Stem</tissue>
    </source>
</reference>
<evidence type="ECO:0000256" key="4">
    <source>
        <dbReference type="PROSITE-ProRule" id="PRU00024"/>
    </source>
</evidence>
<evidence type="ECO:0000256" key="2">
    <source>
        <dbReference type="ARBA" id="ARBA00022771"/>
    </source>
</evidence>
<dbReference type="CDD" id="cd19821">
    <property type="entry name" value="Bbox1_BBX-like"/>
    <property type="match status" value="1"/>
</dbReference>
<dbReference type="InterPro" id="IPR000315">
    <property type="entry name" value="Znf_B-box"/>
</dbReference>
<dbReference type="EMBL" id="KZ451883">
    <property type="protein sequence ID" value="PKA67063.1"/>
    <property type="molecule type" value="Genomic_DNA"/>
</dbReference>
<keyword evidence="1" id="KW-0479">Metal-binding</keyword>
<dbReference type="Proteomes" id="UP000236161">
    <property type="component" value="Unassembled WGS sequence"/>
</dbReference>
<accession>A0A2I0BGY5</accession>
<proteinExistence type="predicted"/>
<dbReference type="PANTHER" id="PTHR31717:SF142">
    <property type="entry name" value="B-BOX DOMAIN PROTEIN 30-RELATED"/>
    <property type="match status" value="1"/>
</dbReference>
<name>A0A2I0BGY5_9ASPA</name>